<dbReference type="InterPro" id="IPR023696">
    <property type="entry name" value="Ureohydrolase_dom_sf"/>
</dbReference>
<keyword evidence="3" id="KW-1185">Reference proteome</keyword>
<gene>
    <name evidence="2" type="ORF">AB0D65_07000</name>
</gene>
<accession>A0ABV3E0T6</accession>
<comment type="caution">
    <text evidence="2">The sequence shown here is derived from an EMBL/GenBank/DDBJ whole genome shotgun (WGS) entry which is preliminary data.</text>
</comment>
<dbReference type="EMBL" id="JBEZLS010000004">
    <property type="protein sequence ID" value="MEU9350760.1"/>
    <property type="molecule type" value="Genomic_DNA"/>
</dbReference>
<feature type="compositionally biased region" description="Low complexity" evidence="1">
    <location>
        <begin position="99"/>
        <end position="110"/>
    </location>
</feature>
<feature type="region of interest" description="Disordered" evidence="1">
    <location>
        <begin position="95"/>
        <end position="127"/>
    </location>
</feature>
<reference evidence="2 3" key="1">
    <citation type="submission" date="2024-06" db="EMBL/GenBank/DDBJ databases">
        <title>The Natural Products Discovery Center: Release of the First 8490 Sequenced Strains for Exploring Actinobacteria Biosynthetic Diversity.</title>
        <authorList>
            <person name="Kalkreuter E."/>
            <person name="Kautsar S.A."/>
            <person name="Yang D."/>
            <person name="Bader C.D."/>
            <person name="Teijaro C.N."/>
            <person name="Fluegel L."/>
            <person name="Davis C.M."/>
            <person name="Simpson J.R."/>
            <person name="Lauterbach L."/>
            <person name="Steele A.D."/>
            <person name="Gui C."/>
            <person name="Meng S."/>
            <person name="Li G."/>
            <person name="Viehrig K."/>
            <person name="Ye F."/>
            <person name="Su P."/>
            <person name="Kiefer A.F."/>
            <person name="Nichols A."/>
            <person name="Cepeda A.J."/>
            <person name="Yan W."/>
            <person name="Fan B."/>
            <person name="Jiang Y."/>
            <person name="Adhikari A."/>
            <person name="Zheng C.-J."/>
            <person name="Schuster L."/>
            <person name="Cowan T.M."/>
            <person name="Smanski M.J."/>
            <person name="Chevrette M.G."/>
            <person name="De Carvalho L.P.S."/>
            <person name="Shen B."/>
        </authorList>
    </citation>
    <scope>NUCLEOTIDE SEQUENCE [LARGE SCALE GENOMIC DNA]</scope>
    <source>
        <strain evidence="2 3">NPDC048274</strain>
    </source>
</reference>
<dbReference type="Pfam" id="PF00491">
    <property type="entry name" value="Arginase"/>
    <property type="match status" value="1"/>
</dbReference>
<sequence length="183" mass="19693">MTVIAWLGLDVVGADVVEVSPAYDPARITAPAAAGITFGLLAMSRRVGEFGPHPRGARRGVAARSCVFPAEHEWVGLRDRHPELFEKAVTYEEKVNNKAGAPSPSDGPAPVSRSRGRARGQAKSANPMFIHELRRRPIGTHPIAASRPTQAARTPPWPGTGRQRHGGRCRCSHHTGAGHRGRQ</sequence>
<name>A0ABV3E0T6_9ACTN</name>
<evidence type="ECO:0000313" key="2">
    <source>
        <dbReference type="EMBL" id="MEU9350760.1"/>
    </source>
</evidence>
<evidence type="ECO:0000256" key="1">
    <source>
        <dbReference type="SAM" id="MobiDB-lite"/>
    </source>
</evidence>
<evidence type="ECO:0000313" key="3">
    <source>
        <dbReference type="Proteomes" id="UP001551582"/>
    </source>
</evidence>
<organism evidence="2 3">
    <name type="scientific">Streptomyces griseoloalbus</name>
    <dbReference type="NCBI Taxonomy" id="67303"/>
    <lineage>
        <taxon>Bacteria</taxon>
        <taxon>Bacillati</taxon>
        <taxon>Actinomycetota</taxon>
        <taxon>Actinomycetes</taxon>
        <taxon>Kitasatosporales</taxon>
        <taxon>Streptomycetaceae</taxon>
        <taxon>Streptomyces</taxon>
    </lineage>
</organism>
<dbReference type="Gene3D" id="3.40.800.10">
    <property type="entry name" value="Ureohydrolase domain"/>
    <property type="match status" value="1"/>
</dbReference>
<proteinExistence type="predicted"/>
<protein>
    <submittedName>
        <fullName evidence="2">Arginase family protein</fullName>
    </submittedName>
</protein>
<dbReference type="RefSeq" id="WP_359977442.1">
    <property type="nucleotide sequence ID" value="NZ_JBEZLS010000004.1"/>
</dbReference>
<feature type="compositionally biased region" description="Basic residues" evidence="1">
    <location>
        <begin position="162"/>
        <end position="183"/>
    </location>
</feature>
<dbReference type="SUPFAM" id="SSF52768">
    <property type="entry name" value="Arginase/deacetylase"/>
    <property type="match status" value="1"/>
</dbReference>
<dbReference type="InterPro" id="IPR006035">
    <property type="entry name" value="Ureohydrolase"/>
</dbReference>
<feature type="region of interest" description="Disordered" evidence="1">
    <location>
        <begin position="140"/>
        <end position="183"/>
    </location>
</feature>
<dbReference type="Proteomes" id="UP001551582">
    <property type="component" value="Unassembled WGS sequence"/>
</dbReference>